<proteinExistence type="predicted"/>
<dbReference type="Proteomes" id="UP001404845">
    <property type="component" value="Unassembled WGS sequence"/>
</dbReference>
<evidence type="ECO:0000313" key="2">
    <source>
        <dbReference type="EMBL" id="MEN3226475.1"/>
    </source>
</evidence>
<organism evidence="2 3">
    <name type="scientific">Methylorubrum rhodesianum</name>
    <dbReference type="NCBI Taxonomy" id="29427"/>
    <lineage>
        <taxon>Bacteria</taxon>
        <taxon>Pseudomonadati</taxon>
        <taxon>Pseudomonadota</taxon>
        <taxon>Alphaproteobacteria</taxon>
        <taxon>Hyphomicrobiales</taxon>
        <taxon>Methylobacteriaceae</taxon>
        <taxon>Methylorubrum</taxon>
    </lineage>
</organism>
<name>A0ABU9Z5Z5_9HYPH</name>
<protein>
    <submittedName>
        <fullName evidence="2">Uncharacterized protein</fullName>
    </submittedName>
</protein>
<sequence length="71" mass="7594">MSRGTRRAWQAFLVATAVLVAADLASRLAYSETAVAAQVELAVRRADAIQPGVAKPEPVSRPPRLRVTVLP</sequence>
<reference evidence="2 3" key="1">
    <citation type="journal article" date="2023" name="PLoS ONE">
        <title>Complete genome assembly of Hawai'i environmental nontuberculous mycobacteria reveals unexpected co-isolation with methylobacteria.</title>
        <authorList>
            <person name="Hendrix J."/>
            <person name="Epperson L.E."/>
            <person name="Tong E.I."/>
            <person name="Chan Y.L."/>
            <person name="Hasan N.A."/>
            <person name="Dawrs S.N."/>
            <person name="Norton G.J."/>
            <person name="Virdi R."/>
            <person name="Crooks J.L."/>
            <person name="Chan E.D."/>
            <person name="Honda J.R."/>
            <person name="Strong M."/>
        </authorList>
    </citation>
    <scope>NUCLEOTIDE SEQUENCE [LARGE SCALE GENOMIC DNA]</scope>
    <source>
        <strain evidence="2 3">NJH_HI01</strain>
    </source>
</reference>
<dbReference type="RefSeq" id="WP_200670973.1">
    <property type="nucleotide sequence ID" value="NZ_JACWCW010000030.1"/>
</dbReference>
<accession>A0ABU9Z5Z5</accession>
<evidence type="ECO:0000313" key="3">
    <source>
        <dbReference type="Proteomes" id="UP001404845"/>
    </source>
</evidence>
<feature type="region of interest" description="Disordered" evidence="1">
    <location>
        <begin position="52"/>
        <end position="71"/>
    </location>
</feature>
<keyword evidence="3" id="KW-1185">Reference proteome</keyword>
<comment type="caution">
    <text evidence="2">The sequence shown here is derived from an EMBL/GenBank/DDBJ whole genome shotgun (WGS) entry which is preliminary data.</text>
</comment>
<evidence type="ECO:0000256" key="1">
    <source>
        <dbReference type="SAM" id="MobiDB-lite"/>
    </source>
</evidence>
<gene>
    <name evidence="2" type="ORF">PUR21_02120</name>
</gene>
<dbReference type="EMBL" id="JAQYXL010000001">
    <property type="protein sequence ID" value="MEN3226475.1"/>
    <property type="molecule type" value="Genomic_DNA"/>
</dbReference>